<dbReference type="AlphaFoldDB" id="A0A6J8CWS7"/>
<feature type="compositionally biased region" description="Polar residues" evidence="1">
    <location>
        <begin position="543"/>
        <end position="554"/>
    </location>
</feature>
<dbReference type="OrthoDB" id="10552200at2759"/>
<accession>A0A6J8CWS7</accession>
<feature type="region of interest" description="Disordered" evidence="1">
    <location>
        <begin position="288"/>
        <end position="308"/>
    </location>
</feature>
<protein>
    <submittedName>
        <fullName evidence="2">NUPL1</fullName>
    </submittedName>
</protein>
<dbReference type="Proteomes" id="UP000507470">
    <property type="component" value="Unassembled WGS sequence"/>
</dbReference>
<feature type="compositionally biased region" description="Polar residues" evidence="1">
    <location>
        <begin position="87"/>
        <end position="96"/>
    </location>
</feature>
<feature type="region of interest" description="Disordered" evidence="1">
    <location>
        <begin position="37"/>
        <end position="103"/>
    </location>
</feature>
<reference evidence="2 3" key="1">
    <citation type="submission" date="2020-06" db="EMBL/GenBank/DDBJ databases">
        <authorList>
            <person name="Li R."/>
            <person name="Bekaert M."/>
        </authorList>
    </citation>
    <scope>NUCLEOTIDE SEQUENCE [LARGE SCALE GENOMIC DNA]</scope>
    <source>
        <strain evidence="3">wild</strain>
    </source>
</reference>
<feature type="compositionally biased region" description="Basic and acidic residues" evidence="1">
    <location>
        <begin position="42"/>
        <end position="67"/>
    </location>
</feature>
<keyword evidence="3" id="KW-1185">Reference proteome</keyword>
<name>A0A6J8CWS7_MYTCO</name>
<feature type="region of interest" description="Disordered" evidence="1">
    <location>
        <begin position="535"/>
        <end position="555"/>
    </location>
</feature>
<sequence length="650" mass="70783">MMKSHPEKCRVLSEAKNKTPITKKYIFLQPHTGTAINLGLSEDSKETEKNPEKVEKTEQKEDTEVKRKSTSLLVSTTSAAHPVVFPDNTSDPTQSKEVPKPGTNHIMSIVKNSKLNPNARCFYPKQYPQQVPTPPQPQTQSQVIHVMPKPGQQIKQQPQPKQGVSFGQTTLLGATTSAPATGFSFGVTTQTATGLTLGGSAKTTSGPTFGGIAQAKPGFSLGGTISQPASGLGGTPQSYAKGFGLGGTTQTSTAGFELGAKPPLHTDLTIGAAEIKIGQATSAVVSIRPPRTATAQAEKENPPDMMPKTASCQVVQRKMDNICMKEQDMQIGVDGEQMQEKAWKESDEVKDVQDQERGQIKKLKRTKGGAYLTQPAGTQVAQSRHLTDSIGCEDTSEQQIFPSINMVKQTEHKMQVKLTKGRKILMQPSCKSSVGKTPFRQLGYMHEMESNAKVKIPLQEATEPPVEEYPIHLIFNSGAQPILPRSLLSLFTTVATPCQFPQIRVAELMPLASVPIAYLPVTTMETGAYQHRRTVRHPPPLQFSPSSLNNQQKPLQEPTELPIQEYPIQLIFNSGAQPILPRSLLSLFTSIATPCQFPQKTVAELMPLASVPIASLPVTTMETGAHQYRRTVRHQPPLQFPPSSLNNQQV</sequence>
<gene>
    <name evidence="2" type="ORF">MCOR_33631</name>
</gene>
<evidence type="ECO:0000313" key="3">
    <source>
        <dbReference type="Proteomes" id="UP000507470"/>
    </source>
</evidence>
<proteinExistence type="predicted"/>
<dbReference type="EMBL" id="CACVKT020006001">
    <property type="protein sequence ID" value="CAC5399362.1"/>
    <property type="molecule type" value="Genomic_DNA"/>
</dbReference>
<evidence type="ECO:0000313" key="2">
    <source>
        <dbReference type="EMBL" id="CAC5399362.1"/>
    </source>
</evidence>
<organism evidence="2 3">
    <name type="scientific">Mytilus coruscus</name>
    <name type="common">Sea mussel</name>
    <dbReference type="NCBI Taxonomy" id="42192"/>
    <lineage>
        <taxon>Eukaryota</taxon>
        <taxon>Metazoa</taxon>
        <taxon>Spiralia</taxon>
        <taxon>Lophotrochozoa</taxon>
        <taxon>Mollusca</taxon>
        <taxon>Bivalvia</taxon>
        <taxon>Autobranchia</taxon>
        <taxon>Pteriomorphia</taxon>
        <taxon>Mytilida</taxon>
        <taxon>Mytiloidea</taxon>
        <taxon>Mytilidae</taxon>
        <taxon>Mytilinae</taxon>
        <taxon>Mytilus</taxon>
    </lineage>
</organism>
<evidence type="ECO:0000256" key="1">
    <source>
        <dbReference type="SAM" id="MobiDB-lite"/>
    </source>
</evidence>